<dbReference type="Pfam" id="PF05258">
    <property type="entry name" value="DciA"/>
    <property type="match status" value="1"/>
</dbReference>
<gene>
    <name evidence="1" type="ORF">CWE15_05695</name>
</gene>
<dbReference type="PANTHER" id="PTHR36456:SF1">
    <property type="entry name" value="UPF0232 PROTEIN SCO3875"/>
    <property type="match status" value="1"/>
</dbReference>
<evidence type="ECO:0008006" key="3">
    <source>
        <dbReference type="Google" id="ProtNLM"/>
    </source>
</evidence>
<accession>A0A432X7R1</accession>
<proteinExistence type="predicted"/>
<dbReference type="AlphaFoldDB" id="A0A432X7R1"/>
<sequence>MLNKPPKTLQQLLARGTLAELSQRSNKAEHLSALWQQAISKELAAASRCIGLRDGVLSVAVASAAWATRLKLTEKNILKNFKKTPEIQVKSIDIRVDPSLFKQ</sequence>
<name>A0A432X7R1_9GAMM</name>
<dbReference type="EMBL" id="PIPQ01000002">
    <property type="protein sequence ID" value="RUO42893.1"/>
    <property type="molecule type" value="Genomic_DNA"/>
</dbReference>
<evidence type="ECO:0000313" key="1">
    <source>
        <dbReference type="EMBL" id="RUO42893.1"/>
    </source>
</evidence>
<evidence type="ECO:0000313" key="2">
    <source>
        <dbReference type="Proteomes" id="UP000286976"/>
    </source>
</evidence>
<protein>
    <recommendedName>
        <fullName evidence="3">DUF721 domain-containing protein</fullName>
    </recommendedName>
</protein>
<dbReference type="InterPro" id="IPR007922">
    <property type="entry name" value="DciA-like"/>
</dbReference>
<dbReference type="PANTHER" id="PTHR36456">
    <property type="entry name" value="UPF0232 PROTEIN SCO3875"/>
    <property type="match status" value="1"/>
</dbReference>
<dbReference type="RefSeq" id="WP_126757108.1">
    <property type="nucleotide sequence ID" value="NZ_PIPQ01000002.1"/>
</dbReference>
<organism evidence="1 2">
    <name type="scientific">Aliidiomarina taiwanensis</name>
    <dbReference type="NCBI Taxonomy" id="946228"/>
    <lineage>
        <taxon>Bacteria</taxon>
        <taxon>Pseudomonadati</taxon>
        <taxon>Pseudomonadota</taxon>
        <taxon>Gammaproteobacteria</taxon>
        <taxon>Alteromonadales</taxon>
        <taxon>Idiomarinaceae</taxon>
        <taxon>Aliidiomarina</taxon>
    </lineage>
</organism>
<reference evidence="1 2" key="1">
    <citation type="journal article" date="2011" name="Front. Microbiol.">
        <title>Genomic signatures of strain selection and enhancement in Bacillus atrophaeus var. globigii, a historical biowarfare simulant.</title>
        <authorList>
            <person name="Gibbons H.S."/>
            <person name="Broomall S.M."/>
            <person name="McNew L.A."/>
            <person name="Daligault H."/>
            <person name="Chapman C."/>
            <person name="Bruce D."/>
            <person name="Karavis M."/>
            <person name="Krepps M."/>
            <person name="McGregor P.A."/>
            <person name="Hong C."/>
            <person name="Park K.H."/>
            <person name="Akmal A."/>
            <person name="Feldman A."/>
            <person name="Lin J.S."/>
            <person name="Chang W.E."/>
            <person name="Higgs B.W."/>
            <person name="Demirev P."/>
            <person name="Lindquist J."/>
            <person name="Liem A."/>
            <person name="Fochler E."/>
            <person name="Read T.D."/>
            <person name="Tapia R."/>
            <person name="Johnson S."/>
            <person name="Bishop-Lilly K.A."/>
            <person name="Detter C."/>
            <person name="Han C."/>
            <person name="Sozhamannan S."/>
            <person name="Rosenzweig C.N."/>
            <person name="Skowronski E.W."/>
        </authorList>
    </citation>
    <scope>NUCLEOTIDE SEQUENCE [LARGE SCALE GENOMIC DNA]</scope>
    <source>
        <strain evidence="1 2">AIT1</strain>
    </source>
</reference>
<comment type="caution">
    <text evidence="1">The sequence shown here is derived from an EMBL/GenBank/DDBJ whole genome shotgun (WGS) entry which is preliminary data.</text>
</comment>
<dbReference type="Proteomes" id="UP000286976">
    <property type="component" value="Unassembled WGS sequence"/>
</dbReference>
<dbReference type="OrthoDB" id="6238287at2"/>
<keyword evidence="2" id="KW-1185">Reference proteome</keyword>